<dbReference type="InterPro" id="IPR016193">
    <property type="entry name" value="Cytidine_deaminase-like"/>
</dbReference>
<protein>
    <recommendedName>
        <fullName evidence="3">Sulfur carrier protein FdhD</fullName>
    </recommendedName>
</protein>
<dbReference type="EMBL" id="JAQBIE010000012">
    <property type="protein sequence ID" value="MDB6177962.1"/>
    <property type="molecule type" value="Genomic_DNA"/>
</dbReference>
<keyword evidence="1 3" id="KW-0963">Cytoplasm</keyword>
<comment type="similarity">
    <text evidence="3">Belongs to the FdhD family.</text>
</comment>
<accession>A0ABT4ZFS9</accession>
<organism evidence="5 6">
    <name type="scientific">Paracoccus onchidii</name>
    <dbReference type="NCBI Taxonomy" id="3017813"/>
    <lineage>
        <taxon>Bacteria</taxon>
        <taxon>Pseudomonadati</taxon>
        <taxon>Pseudomonadota</taxon>
        <taxon>Alphaproteobacteria</taxon>
        <taxon>Rhodobacterales</taxon>
        <taxon>Paracoccaceae</taxon>
        <taxon>Paracoccus</taxon>
    </lineage>
</organism>
<dbReference type="Gene3D" id="3.40.140.10">
    <property type="entry name" value="Cytidine Deaminase, domain 2"/>
    <property type="match status" value="1"/>
</dbReference>
<dbReference type="RefSeq" id="WP_271889086.1">
    <property type="nucleotide sequence ID" value="NZ_JAQBIE010000012.1"/>
</dbReference>
<dbReference type="PANTHER" id="PTHR30592">
    <property type="entry name" value="FORMATE DEHYDROGENASE"/>
    <property type="match status" value="1"/>
</dbReference>
<reference evidence="5" key="1">
    <citation type="submission" date="2022-12" db="EMBL/GenBank/DDBJ databases">
        <title>Paracoccus onchidii sp. nov., isolated from a marine invertebrate from the South China Sea.</title>
        <authorList>
            <person name="Xu S."/>
            <person name="Liu Z."/>
            <person name="Xu Y."/>
        </authorList>
    </citation>
    <scope>NUCLEOTIDE SEQUENCE</scope>
    <source>
        <strain evidence="5">Z330</strain>
    </source>
</reference>
<dbReference type="NCBIfam" id="TIGR00129">
    <property type="entry name" value="fdhD_narQ"/>
    <property type="match status" value="1"/>
</dbReference>
<dbReference type="PIRSF" id="PIRSF015626">
    <property type="entry name" value="FdhD"/>
    <property type="match status" value="1"/>
</dbReference>
<comment type="function">
    <text evidence="3">Required for formate dehydrogenase (FDH) activity. Acts as a sulfur carrier protein that transfers sulfur from IscS to the molybdenum cofactor prior to its insertion into FDH.</text>
</comment>
<gene>
    <name evidence="3 5" type="primary">fdhD</name>
    <name evidence="5" type="ORF">PAF17_10660</name>
</gene>
<evidence type="ECO:0000256" key="4">
    <source>
        <dbReference type="SAM" id="MobiDB-lite"/>
    </source>
</evidence>
<evidence type="ECO:0000256" key="3">
    <source>
        <dbReference type="HAMAP-Rule" id="MF_00187"/>
    </source>
</evidence>
<dbReference type="HAMAP" id="MF_00187">
    <property type="entry name" value="FdhD"/>
    <property type="match status" value="1"/>
</dbReference>
<comment type="caution">
    <text evidence="5">The sequence shown here is derived from an EMBL/GenBank/DDBJ whole genome shotgun (WGS) entry which is preliminary data.</text>
</comment>
<proteinExistence type="inferred from homology"/>
<feature type="active site" description="Cysteine persulfide intermediate" evidence="3">
    <location>
        <position position="129"/>
    </location>
</feature>
<sequence>MTRRPNSLAVSCRQPSDAMGLPDRSAPVVASHIRHGSRRDLRRVLPEETAVALVYDGTSHAVMMATPADLDDFAVGFSLSEGVIDDPSQIESRQVMPHRQGVEVQMWLTRSRGDVLAARRRSMAGPVGCGLCGIDSLEQAMRDMPDLSHVGPVFSVDQVASATGQLQEWQPLHDSTRAVHAAGFLHPEKGILLAREDVGRHNALDKLIGAMARQGLDPAGGAIVLTSRVSVEMVQKCAMAGCAMLIAVSGPTLTALRVADRSGITVAAFARGEGFDLFTHSRRLNSEVPDVA</sequence>
<evidence type="ECO:0000313" key="5">
    <source>
        <dbReference type="EMBL" id="MDB6177962.1"/>
    </source>
</evidence>
<dbReference type="PANTHER" id="PTHR30592:SF1">
    <property type="entry name" value="SULFUR CARRIER PROTEIN FDHD"/>
    <property type="match status" value="1"/>
</dbReference>
<keyword evidence="6" id="KW-1185">Reference proteome</keyword>
<evidence type="ECO:0000256" key="1">
    <source>
        <dbReference type="ARBA" id="ARBA00022490"/>
    </source>
</evidence>
<keyword evidence="2 3" id="KW-0501">Molybdenum cofactor biosynthesis</keyword>
<dbReference type="Proteomes" id="UP001165641">
    <property type="component" value="Unassembled WGS sequence"/>
</dbReference>
<feature type="region of interest" description="Disordered" evidence="4">
    <location>
        <begin position="1"/>
        <end position="24"/>
    </location>
</feature>
<dbReference type="Gene3D" id="3.10.20.10">
    <property type="match status" value="1"/>
</dbReference>
<dbReference type="Pfam" id="PF02634">
    <property type="entry name" value="FdhD-NarQ"/>
    <property type="match status" value="1"/>
</dbReference>
<dbReference type="InterPro" id="IPR003786">
    <property type="entry name" value="FdhD"/>
</dbReference>
<comment type="caution">
    <text evidence="3">Lacks conserved residue(s) required for the propagation of feature annotation.</text>
</comment>
<evidence type="ECO:0000313" key="6">
    <source>
        <dbReference type="Proteomes" id="UP001165641"/>
    </source>
</evidence>
<dbReference type="SUPFAM" id="SSF53927">
    <property type="entry name" value="Cytidine deaminase-like"/>
    <property type="match status" value="1"/>
</dbReference>
<name>A0ABT4ZFS9_9RHOB</name>
<evidence type="ECO:0000256" key="2">
    <source>
        <dbReference type="ARBA" id="ARBA00023150"/>
    </source>
</evidence>
<comment type="subcellular location">
    <subcellularLocation>
        <location evidence="3">Cytoplasm</location>
    </subcellularLocation>
</comment>